<protein>
    <submittedName>
        <fullName evidence="1">Putative GNAT family acetyltransferase</fullName>
    </submittedName>
</protein>
<gene>
    <name evidence="1" type="ORF">FHR92_004719</name>
</gene>
<dbReference type="RefSeq" id="WP_182539673.1">
    <property type="nucleotide sequence ID" value="NZ_JACJIP010000044.1"/>
</dbReference>
<name>A0A7W3SYE1_9BACL</name>
<dbReference type="GO" id="GO:0016740">
    <property type="term" value="F:transferase activity"/>
    <property type="evidence" value="ECO:0007669"/>
    <property type="project" value="UniProtKB-KW"/>
</dbReference>
<keyword evidence="1" id="KW-0808">Transferase</keyword>
<evidence type="ECO:0000313" key="1">
    <source>
        <dbReference type="EMBL" id="MBA9088223.1"/>
    </source>
</evidence>
<reference evidence="1 2" key="1">
    <citation type="submission" date="2020-08" db="EMBL/GenBank/DDBJ databases">
        <title>Genomic Encyclopedia of Type Strains, Phase III (KMG-III): the genomes of soil and plant-associated and newly described type strains.</title>
        <authorList>
            <person name="Whitman W."/>
        </authorList>
    </citation>
    <scope>NUCLEOTIDE SEQUENCE [LARGE SCALE GENOMIC DNA]</scope>
    <source>
        <strain evidence="1 2">CECT 8693</strain>
    </source>
</reference>
<comment type="caution">
    <text evidence="1">The sequence shown here is derived from an EMBL/GenBank/DDBJ whole genome shotgun (WGS) entry which is preliminary data.</text>
</comment>
<accession>A0A7W3SYE1</accession>
<dbReference type="Proteomes" id="UP000567067">
    <property type="component" value="Unassembled WGS sequence"/>
</dbReference>
<organism evidence="1 2">
    <name type="scientific">Fontibacillus solani</name>
    <dbReference type="NCBI Taxonomy" id="1572857"/>
    <lineage>
        <taxon>Bacteria</taxon>
        <taxon>Bacillati</taxon>
        <taxon>Bacillota</taxon>
        <taxon>Bacilli</taxon>
        <taxon>Bacillales</taxon>
        <taxon>Paenibacillaceae</taxon>
        <taxon>Fontibacillus</taxon>
    </lineage>
</organism>
<dbReference type="AlphaFoldDB" id="A0A7W3SYE1"/>
<proteinExistence type="predicted"/>
<sequence length="392" mass="45171">MAFYTIYASRNDTEDINGLIQEVFQDSFKITASQKEVEIQPKSWFSKNKIIIKWDSEDTNPEYFKNNIPGMMGFYQNHIPFEDDDLQYRVMMQISVFNTIVAIETEKDYNDAYMKRFVELQGKIDGIGFISDGTLIDRDGRVIVYPSGKSGPAEFSPRACTRKIRGEDKTTPEGKQRKEQSIAYLKDKQVPVLDTLPELPPLEEMEIRSLEEIARRAVALLIVIQYACDINQDNDLEQSRTFVLEMLDKYGVADVLTESEQDLLDEEEPEHQAAVNLAWQYEAYWALLWILGLLDTLDFPDGICDCDFAINTVSSCSSFAEFVDKTSMRSAEEILDEADKIYRMHWACVNHRIQGKEAPAGISESVVMERRRGLFWALGYRNEEWDHISMDT</sequence>
<dbReference type="Pfam" id="PF14094">
    <property type="entry name" value="DUF4272"/>
    <property type="match status" value="1"/>
</dbReference>
<keyword evidence="2" id="KW-1185">Reference proteome</keyword>
<dbReference type="EMBL" id="JACJIP010000044">
    <property type="protein sequence ID" value="MBA9088223.1"/>
    <property type="molecule type" value="Genomic_DNA"/>
</dbReference>
<dbReference type="InterPro" id="IPR025368">
    <property type="entry name" value="DUF4272"/>
</dbReference>
<evidence type="ECO:0000313" key="2">
    <source>
        <dbReference type="Proteomes" id="UP000567067"/>
    </source>
</evidence>